<dbReference type="SMART" id="SM00564">
    <property type="entry name" value="PQQ"/>
    <property type="match status" value="22"/>
</dbReference>
<protein>
    <submittedName>
        <fullName evidence="3">PQQ-binding-like beta-propeller repeat protein</fullName>
    </submittedName>
</protein>
<evidence type="ECO:0000313" key="4">
    <source>
        <dbReference type="Proteomes" id="UP001596414"/>
    </source>
</evidence>
<dbReference type="PANTHER" id="PTHR34512">
    <property type="entry name" value="CELL SURFACE PROTEIN"/>
    <property type="match status" value="1"/>
</dbReference>
<feature type="compositionally biased region" description="Basic and acidic residues" evidence="1">
    <location>
        <begin position="1"/>
        <end position="10"/>
    </location>
</feature>
<evidence type="ECO:0000259" key="2">
    <source>
        <dbReference type="Pfam" id="PF13360"/>
    </source>
</evidence>
<dbReference type="Gene3D" id="2.130.10.10">
    <property type="entry name" value="YVTN repeat-like/Quinoprotein amine dehydrogenase"/>
    <property type="match status" value="4"/>
</dbReference>
<dbReference type="InterPro" id="IPR018391">
    <property type="entry name" value="PQQ_b-propeller_rpt"/>
</dbReference>
<proteinExistence type="predicted"/>
<feature type="domain" description="Pyrrolo-quinoline quinone repeat" evidence="2">
    <location>
        <begin position="852"/>
        <end position="961"/>
    </location>
</feature>
<dbReference type="InterPro" id="IPR002372">
    <property type="entry name" value="PQQ_rpt_dom"/>
</dbReference>
<comment type="caution">
    <text evidence="3">The sequence shown here is derived from an EMBL/GenBank/DDBJ whole genome shotgun (WGS) entry which is preliminary data.</text>
</comment>
<sequence>MSHGQHRQEAENEEWTTSQFDRRRTGYAGGDIPREVPKKPPLRAAAIRESPPAVAYGAVFTASGDGSVCAYDIASGETLWECDVDGRMNANVSVSDGRVFGGTRDGQFFAIDAASGEIEWTFEPEAEASLAFTAKPTIDDGVVYTPCRGNGMMYALDAATGETEWEFEANYRYLECPPVVYDDWVYFGDGNGDFFGVNPEYAIDEWTHEMRGTFETAPAAANGLIFANSDSNLHAFDAESGEQVWRSTNTHNGSPTVVDDVVYAGIDDGIVGYDAETGEQIVTYETDARKNFSPAFADGVLYFATYDETIVAVDTETDETLWEFETDKRVESPVVVADGAVFAVDKTTGDALYALTEGADDIEPAATVSQMDIREMAIDDENEDDIEDEPAEEDLDDGPSTETTQTTTDNWSMSQGLATRTGYAGGGVPHEEPKKPPWTAEADNDTAPAVAYGAVFTASDDESVRAYDIESGELHWECNVDGKVKSNVAVADGRVFGGTRDGVAFGIDAVSGEAEWTFEPEADTSLAFMARPTIDDGTVYLPCRGNGMLYALDAESGDEEWSFEANERYLRCPPVVHDGWVYFGDGGGDFYAVNPEYAIDEWTHEMRADFETAPAVAGDLIIANADTDLHAFDAESGEQVWRSTNFHNGSPTVVGDTVYAATDSGIVGYDIEDGEEIYTFEADGKLESLGFAEGLLIAGNTRGSVKAIDPDADELVWEYENEGVDTNPVIADGAVFVMENSWDEPLMALTEGADPIEADASIGEMDIRDAELEDEAVEDEPPEEDADDGPSMETDQTADDGWSTSQGLATRTGYAGGGVPEEEPKKPPWTADSINDAPPAIAYGAAFTATNDDSVRAYDVESGGVLWECELDEPMQTNVSAGEGYVVGGTRDGIVFGIDAESGELEWTFEPEDEASLGFVAKPTIDDGLVYITCRGNGMLYALDAETGEVDWSFEADHRYVTCSPVVHDGWVYFGDGGDAFYAINPEYEIDEWKWEPTRAEFETAPAAAGDHIFVMNSGYSDMNALDSETGEQVWRSTNSHYSSPTVVDDVVYAITQNGIVGYDIESGEELYMYESDDRLRTLSFADGLFFAGNAGGSIQAIDPEAKEMVWEYENEGVKTNPIIADGAVFVVENGHDEPLLALTEGADPIEPDASVGSMDVREGKTATQPEDDETEDDDKFTQIALEQVEDPDEPTDEELEAVVLGIICDQWVDSDRFVHLNSNNIQSEVDDLVSGASEGLAKHTLQQLAKKGCVGYEDKNRYALIESRPGGIHLYENHTGEEVVEEHKILDVLEPLYQEARHNPDTPAITREQMQEVSFLDEEELDRTIWYLDTLGKWVDDLFLGKAKYGYIETRAMAGGTFWHEAEITGSGKELYNDLN</sequence>
<dbReference type="PANTHER" id="PTHR34512:SF30">
    <property type="entry name" value="OUTER MEMBRANE PROTEIN ASSEMBLY FACTOR BAMB"/>
    <property type="match status" value="1"/>
</dbReference>
<feature type="region of interest" description="Disordered" evidence="1">
    <location>
        <begin position="1"/>
        <end position="39"/>
    </location>
</feature>
<organism evidence="3 4">
    <name type="scientific">Halovenus rubra</name>
    <dbReference type="NCBI Taxonomy" id="869890"/>
    <lineage>
        <taxon>Archaea</taxon>
        <taxon>Methanobacteriati</taxon>
        <taxon>Methanobacteriota</taxon>
        <taxon>Stenosarchaea group</taxon>
        <taxon>Halobacteria</taxon>
        <taxon>Halobacteriales</taxon>
        <taxon>Haloarculaceae</taxon>
        <taxon>Halovenus</taxon>
    </lineage>
</organism>
<feature type="domain" description="Pyrrolo-quinoline quinone repeat" evidence="2">
    <location>
        <begin position="965"/>
        <end position="1075"/>
    </location>
</feature>
<dbReference type="Gene3D" id="2.40.128.630">
    <property type="match status" value="2"/>
</dbReference>
<gene>
    <name evidence="3" type="ORF">ACFQJ7_12540</name>
</gene>
<dbReference type="InterPro" id="IPR015943">
    <property type="entry name" value="WD40/YVTN_repeat-like_dom_sf"/>
</dbReference>
<dbReference type="Pfam" id="PF13360">
    <property type="entry name" value="PQQ_2"/>
    <property type="match status" value="5"/>
</dbReference>
<feature type="compositionally biased region" description="Polar residues" evidence="1">
    <location>
        <begin position="400"/>
        <end position="418"/>
    </location>
</feature>
<feature type="compositionally biased region" description="Acidic residues" evidence="1">
    <location>
        <begin position="381"/>
        <end position="399"/>
    </location>
</feature>
<feature type="region of interest" description="Disordered" evidence="1">
    <location>
        <begin position="774"/>
        <end position="836"/>
    </location>
</feature>
<feature type="region of interest" description="Disordered" evidence="1">
    <location>
        <begin position="381"/>
        <end position="443"/>
    </location>
</feature>
<feature type="domain" description="Pyrrolo-quinoline quinone repeat" evidence="2">
    <location>
        <begin position="546"/>
        <end position="677"/>
    </location>
</feature>
<evidence type="ECO:0000313" key="3">
    <source>
        <dbReference type="EMBL" id="MFC7126840.1"/>
    </source>
</evidence>
<feature type="domain" description="Pyrrolo-quinoline quinone repeat" evidence="2">
    <location>
        <begin position="48"/>
        <end position="166"/>
    </location>
</feature>
<dbReference type="Proteomes" id="UP001596414">
    <property type="component" value="Unassembled WGS sequence"/>
</dbReference>
<dbReference type="SUPFAM" id="SSF50998">
    <property type="entry name" value="Quinoprotein alcohol dehydrogenase-like"/>
    <property type="match status" value="4"/>
</dbReference>
<accession>A0ABD5X6L5</accession>
<name>A0ABD5X6L5_9EURY</name>
<reference evidence="3 4" key="1">
    <citation type="journal article" date="2014" name="Int. J. Syst. Evol. Microbiol.">
        <title>Complete genome sequence of Corynebacterium casei LMG S-19264T (=DSM 44701T), isolated from a smear-ripened cheese.</title>
        <authorList>
            <consortium name="US DOE Joint Genome Institute (JGI-PGF)"/>
            <person name="Walter F."/>
            <person name="Albersmeier A."/>
            <person name="Kalinowski J."/>
            <person name="Ruckert C."/>
        </authorList>
    </citation>
    <scope>NUCLEOTIDE SEQUENCE [LARGE SCALE GENOMIC DNA]</scope>
    <source>
        <strain evidence="3 4">CGMCC 4.7215</strain>
    </source>
</reference>
<dbReference type="RefSeq" id="WP_267637318.1">
    <property type="nucleotide sequence ID" value="NZ_JAODIY010000009.1"/>
</dbReference>
<feature type="domain" description="Pyrrolo-quinoline quinone repeat" evidence="2">
    <location>
        <begin position="269"/>
        <end position="355"/>
    </location>
</feature>
<dbReference type="EMBL" id="JBHSZQ010000047">
    <property type="protein sequence ID" value="MFC7126840.1"/>
    <property type="molecule type" value="Genomic_DNA"/>
</dbReference>
<dbReference type="InterPro" id="IPR011047">
    <property type="entry name" value="Quinoprotein_ADH-like_sf"/>
</dbReference>
<feature type="region of interest" description="Disordered" evidence="1">
    <location>
        <begin position="1148"/>
        <end position="1178"/>
    </location>
</feature>
<evidence type="ECO:0000256" key="1">
    <source>
        <dbReference type="SAM" id="MobiDB-lite"/>
    </source>
</evidence>
<feature type="compositionally biased region" description="Acidic residues" evidence="1">
    <location>
        <begin position="774"/>
        <end position="790"/>
    </location>
</feature>